<dbReference type="OrthoDB" id="10254730at2759"/>
<dbReference type="InterPro" id="IPR016266">
    <property type="entry name" value="POLE2"/>
</dbReference>
<accession>A0A210PQ05</accession>
<feature type="domain" description="DNA polymerase alpha/delta/epsilon subunit B" evidence="9">
    <location>
        <begin position="285"/>
        <end position="486"/>
    </location>
</feature>
<evidence type="ECO:0000256" key="5">
    <source>
        <dbReference type="ARBA" id="ARBA00023242"/>
    </source>
</evidence>
<gene>
    <name evidence="11" type="ORF">KP79_PYT09913</name>
</gene>
<dbReference type="Gene3D" id="3.60.21.50">
    <property type="match status" value="1"/>
</dbReference>
<evidence type="ECO:0000256" key="1">
    <source>
        <dbReference type="ARBA" id="ARBA00004123"/>
    </source>
</evidence>
<evidence type="ECO:0000313" key="11">
    <source>
        <dbReference type="EMBL" id="OWF38563.1"/>
    </source>
</evidence>
<feature type="domain" description="DNA polymerase epsilon subunit B N-terminal" evidence="10">
    <location>
        <begin position="2"/>
        <end position="73"/>
    </location>
</feature>
<dbReference type="GO" id="GO:0003677">
    <property type="term" value="F:DNA binding"/>
    <property type="evidence" value="ECO:0007669"/>
    <property type="project" value="UniProtKB-UniRule"/>
</dbReference>
<dbReference type="InterPro" id="IPR024639">
    <property type="entry name" value="DNA_pol_e_bsu_N"/>
</dbReference>
<dbReference type="FunFam" id="1.10.8.60:FF:000053">
    <property type="entry name" value="DNA polymerase epsilon subunit"/>
    <property type="match status" value="1"/>
</dbReference>
<dbReference type="Gene3D" id="1.10.8.60">
    <property type="match status" value="1"/>
</dbReference>
<keyword evidence="3 8" id="KW-0235">DNA replication</keyword>
<dbReference type="GO" id="GO:0008622">
    <property type="term" value="C:epsilon DNA polymerase complex"/>
    <property type="evidence" value="ECO:0007669"/>
    <property type="project" value="UniProtKB-UniRule"/>
</dbReference>
<dbReference type="InterPro" id="IPR007185">
    <property type="entry name" value="DNA_pol_a/d/e_bsu"/>
</dbReference>
<reference evidence="11 12" key="1">
    <citation type="journal article" date="2017" name="Nat. Ecol. Evol.">
        <title>Scallop genome provides insights into evolution of bilaterian karyotype and development.</title>
        <authorList>
            <person name="Wang S."/>
            <person name="Zhang J."/>
            <person name="Jiao W."/>
            <person name="Li J."/>
            <person name="Xun X."/>
            <person name="Sun Y."/>
            <person name="Guo X."/>
            <person name="Huan P."/>
            <person name="Dong B."/>
            <person name="Zhang L."/>
            <person name="Hu X."/>
            <person name="Sun X."/>
            <person name="Wang J."/>
            <person name="Zhao C."/>
            <person name="Wang Y."/>
            <person name="Wang D."/>
            <person name="Huang X."/>
            <person name="Wang R."/>
            <person name="Lv J."/>
            <person name="Li Y."/>
            <person name="Zhang Z."/>
            <person name="Liu B."/>
            <person name="Lu W."/>
            <person name="Hui Y."/>
            <person name="Liang J."/>
            <person name="Zhou Z."/>
            <person name="Hou R."/>
            <person name="Li X."/>
            <person name="Liu Y."/>
            <person name="Li H."/>
            <person name="Ning X."/>
            <person name="Lin Y."/>
            <person name="Zhao L."/>
            <person name="Xing Q."/>
            <person name="Dou J."/>
            <person name="Li Y."/>
            <person name="Mao J."/>
            <person name="Guo H."/>
            <person name="Dou H."/>
            <person name="Li T."/>
            <person name="Mu C."/>
            <person name="Jiang W."/>
            <person name="Fu Q."/>
            <person name="Fu X."/>
            <person name="Miao Y."/>
            <person name="Liu J."/>
            <person name="Yu Q."/>
            <person name="Li R."/>
            <person name="Liao H."/>
            <person name="Li X."/>
            <person name="Kong Y."/>
            <person name="Jiang Z."/>
            <person name="Chourrout D."/>
            <person name="Li R."/>
            <person name="Bao Z."/>
        </authorList>
    </citation>
    <scope>NUCLEOTIDE SEQUENCE [LARGE SCALE GENOMIC DNA]</scope>
    <source>
        <strain evidence="11 12">PY_sf001</strain>
    </source>
</reference>
<dbReference type="FunFam" id="3.60.21.50:FF:000007">
    <property type="entry name" value="DNA polymerase epsilon subunit"/>
    <property type="match status" value="1"/>
</dbReference>
<evidence type="ECO:0000256" key="2">
    <source>
        <dbReference type="ARBA" id="ARBA00009560"/>
    </source>
</evidence>
<dbReference type="PIRSF" id="PIRSF000799">
    <property type="entry name" value="DNA_pol_eps_2"/>
    <property type="match status" value="1"/>
</dbReference>
<dbReference type="PANTHER" id="PTHR12708:SF0">
    <property type="entry name" value="DNA POLYMERASE EPSILON SUBUNIT 2"/>
    <property type="match status" value="1"/>
</dbReference>
<organism evidence="11 12">
    <name type="scientific">Mizuhopecten yessoensis</name>
    <name type="common">Japanese scallop</name>
    <name type="synonym">Patinopecten yessoensis</name>
    <dbReference type="NCBI Taxonomy" id="6573"/>
    <lineage>
        <taxon>Eukaryota</taxon>
        <taxon>Metazoa</taxon>
        <taxon>Spiralia</taxon>
        <taxon>Lophotrochozoa</taxon>
        <taxon>Mollusca</taxon>
        <taxon>Bivalvia</taxon>
        <taxon>Autobranchia</taxon>
        <taxon>Pteriomorphia</taxon>
        <taxon>Pectinida</taxon>
        <taxon>Pectinoidea</taxon>
        <taxon>Pectinidae</taxon>
        <taxon>Mizuhopecten</taxon>
    </lineage>
</organism>
<name>A0A210PQ05_MIZYE</name>
<keyword evidence="4 8" id="KW-0238">DNA-binding</keyword>
<dbReference type="Pfam" id="PF04042">
    <property type="entry name" value="DNA_pol_E_B"/>
    <property type="match status" value="1"/>
</dbReference>
<evidence type="ECO:0000256" key="8">
    <source>
        <dbReference type="PIRNR" id="PIRNR000799"/>
    </source>
</evidence>
<dbReference type="AlphaFoldDB" id="A0A210PQ05"/>
<evidence type="ECO:0000256" key="7">
    <source>
        <dbReference type="ARBA" id="ARBA00063156"/>
    </source>
</evidence>
<keyword evidence="5 8" id="KW-0539">Nucleus</keyword>
<evidence type="ECO:0000256" key="3">
    <source>
        <dbReference type="ARBA" id="ARBA00022705"/>
    </source>
</evidence>
<evidence type="ECO:0000256" key="6">
    <source>
        <dbReference type="ARBA" id="ARBA00054225"/>
    </source>
</evidence>
<comment type="similarity">
    <text evidence="2 8">Belongs to the DNA polymerase epsilon subunit B family.</text>
</comment>
<dbReference type="PANTHER" id="PTHR12708">
    <property type="entry name" value="DNA POLYMERASE EPSILON SUBUNIT B"/>
    <property type="match status" value="1"/>
</dbReference>
<evidence type="ECO:0000256" key="4">
    <source>
        <dbReference type="ARBA" id="ARBA00023125"/>
    </source>
</evidence>
<dbReference type="GO" id="GO:0006261">
    <property type="term" value="P:DNA-templated DNA replication"/>
    <property type="evidence" value="ECO:0007669"/>
    <property type="project" value="InterPro"/>
</dbReference>
<evidence type="ECO:0000259" key="9">
    <source>
        <dbReference type="Pfam" id="PF04042"/>
    </source>
</evidence>
<comment type="caution">
    <text evidence="11">The sequence shown here is derived from an EMBL/GenBank/DDBJ whole genome shotgun (WGS) entry which is preliminary data.</text>
</comment>
<protein>
    <recommendedName>
        <fullName evidence="8">DNA polymerase epsilon subunit</fullName>
    </recommendedName>
    <alternativeName>
        <fullName evidence="8">DNA polymerase II subunit 2</fullName>
    </alternativeName>
</protein>
<evidence type="ECO:0000313" key="12">
    <source>
        <dbReference type="Proteomes" id="UP000242188"/>
    </source>
</evidence>
<comment type="subunit">
    <text evidence="7">Component of the DNA polymerase epsilon complex consisting of four subunits: the catalytic subunit POLE and the accessory subunits POLE2, POLE3 and POLE4.</text>
</comment>
<dbReference type="EMBL" id="NEDP02005562">
    <property type="protein sequence ID" value="OWF38563.1"/>
    <property type="molecule type" value="Genomic_DNA"/>
</dbReference>
<comment type="function">
    <text evidence="6">Accessory component of the DNA polymerase epsilon complex. Participates in DNA repair and in chromosomal DNA replication.</text>
</comment>
<dbReference type="STRING" id="6573.A0A210PQ05"/>
<evidence type="ECO:0000259" key="10">
    <source>
        <dbReference type="Pfam" id="PF12213"/>
    </source>
</evidence>
<comment type="subcellular location">
    <subcellularLocation>
        <location evidence="1 8">Nucleus</location>
    </subcellularLocation>
</comment>
<dbReference type="GO" id="GO:0042276">
    <property type="term" value="P:error-prone translesion synthesis"/>
    <property type="evidence" value="ECO:0007669"/>
    <property type="project" value="TreeGrafter"/>
</dbReference>
<dbReference type="Pfam" id="PF12213">
    <property type="entry name" value="Dpoe2NT"/>
    <property type="match status" value="1"/>
</dbReference>
<proteinExistence type="inferred from homology"/>
<dbReference type="Proteomes" id="UP000242188">
    <property type="component" value="Unassembled WGS sequence"/>
</dbReference>
<keyword evidence="12" id="KW-1185">Reference proteome</keyword>
<sequence length="526" mass="58725">MASKLRSHVLSAFKMHGFTLRSESSKYLVEVLGSVEEDQREECLDKIIETIQKQPLSSSLITKATCESAVQECNAEHNDEGENVLCVIDAFSVPRLSYVADRKKFIHNKTLQLASPSLHGTASDKASLFRDRYTILYQRTQRHDLFTTPAIGSNEEKSKKFKLKPIEFLLGSNTKLGEIIVLGMLTQLKEGKWYLEDPSGAVALNLSKANFHSGLFTENCFVLAEGWYEDSVFHINAFGFPPPEPAKTTRSYFGNVNFFGGLSNTSVKGSVRLKHIEEENPDAMFVFLSDVWLDQVKVLEMLRVLFTGYSEFPPVCFVMCGNFLSAPQGAQHAKVLKEAFSSLTDLISEFPNILENSRFIFVPGPQDPGPAAILPRPAIPSSIIEDVKRKIPSAVFTSNPCRIQYCTQQIVVFREDIVTKMCRNCVKFPEDGDVPTHFAKTLIAQGHLCPLPLHVCPVYWSHDAGLRLYPLPDLVVCADKFDPFHKTSVDCTVMNPGSFPRTDFSFKVYLPASRQVEDSKIGGGDS</sequence>